<evidence type="ECO:0000256" key="4">
    <source>
        <dbReference type="ARBA" id="ARBA00022771"/>
    </source>
</evidence>
<sequence length="265" mass="29017">MSMSITAASSSQPTNDVLATASSFGAGQILALVVMFLPLVLALLLFCFFSRMYGCNPLNWSSRRPIRNGIFSPINSNLGPGGFPLQEIVVLQISVLQDHFPAAIYDPNVVKSEGCAICLEDFSVGSDMNEEQGKGATVDPQPSQIVVISPPAILKETERIRVLPCDHGFHVKCIDLWLTTKSTLCPICKWDCSHLRHNVSHPNRADDHKSAARQDHTHVEGESSQDPDTIPTITLDVNGIPRPHTPNPSASQTALQLLRRIRTYL</sequence>
<dbReference type="GO" id="GO:0016020">
    <property type="term" value="C:membrane"/>
    <property type="evidence" value="ECO:0007669"/>
    <property type="project" value="UniProtKB-SubCell"/>
</dbReference>
<accession>A0A433D981</accession>
<dbReference type="InterPro" id="IPR001841">
    <property type="entry name" value="Znf_RING"/>
</dbReference>
<evidence type="ECO:0000313" key="9">
    <source>
        <dbReference type="Proteomes" id="UP000268093"/>
    </source>
</evidence>
<name>A0A433D981_9FUNG</name>
<evidence type="ECO:0000256" key="6">
    <source>
        <dbReference type="ARBA" id="ARBA00022989"/>
    </source>
</evidence>
<dbReference type="EMBL" id="RBNI01004593">
    <property type="protein sequence ID" value="RUP47382.1"/>
    <property type="molecule type" value="Genomic_DNA"/>
</dbReference>
<reference evidence="8 9" key="1">
    <citation type="journal article" date="2018" name="New Phytol.">
        <title>Phylogenomics of Endogonaceae and evolution of mycorrhizas within Mucoromycota.</title>
        <authorList>
            <person name="Chang Y."/>
            <person name="Desiro A."/>
            <person name="Na H."/>
            <person name="Sandor L."/>
            <person name="Lipzen A."/>
            <person name="Clum A."/>
            <person name="Barry K."/>
            <person name="Grigoriev I.V."/>
            <person name="Martin F.M."/>
            <person name="Stajich J.E."/>
            <person name="Smith M.E."/>
            <person name="Bonito G."/>
            <person name="Spatafora J.W."/>
        </authorList>
    </citation>
    <scope>NUCLEOTIDE SEQUENCE [LARGE SCALE GENOMIC DNA]</scope>
    <source>
        <strain evidence="8 9">GMNB39</strain>
    </source>
</reference>
<dbReference type="AlphaFoldDB" id="A0A433D981"/>
<comment type="caution">
    <text evidence="8">The sequence shown here is derived from an EMBL/GenBank/DDBJ whole genome shotgun (WGS) entry which is preliminary data.</text>
</comment>
<keyword evidence="2" id="KW-0812">Transmembrane</keyword>
<dbReference type="PANTHER" id="PTHR46539">
    <property type="entry name" value="E3 UBIQUITIN-PROTEIN LIGASE ATL42"/>
    <property type="match status" value="1"/>
</dbReference>
<dbReference type="PANTHER" id="PTHR46539:SF1">
    <property type="entry name" value="E3 UBIQUITIN-PROTEIN LIGASE ATL42"/>
    <property type="match status" value="1"/>
</dbReference>
<dbReference type="SMART" id="SM00184">
    <property type="entry name" value="RING"/>
    <property type="match status" value="1"/>
</dbReference>
<dbReference type="OrthoDB" id="8062037at2759"/>
<dbReference type="Pfam" id="PF13639">
    <property type="entry name" value="zf-RING_2"/>
    <property type="match status" value="1"/>
</dbReference>
<protein>
    <submittedName>
        <fullName evidence="8">Uncharacterized protein</fullName>
    </submittedName>
</protein>
<dbReference type="SUPFAM" id="SSF57850">
    <property type="entry name" value="RING/U-box"/>
    <property type="match status" value="1"/>
</dbReference>
<dbReference type="InterPro" id="IPR013083">
    <property type="entry name" value="Znf_RING/FYVE/PHD"/>
</dbReference>
<evidence type="ECO:0000256" key="1">
    <source>
        <dbReference type="ARBA" id="ARBA00004370"/>
    </source>
</evidence>
<dbReference type="Proteomes" id="UP000268093">
    <property type="component" value="Unassembled WGS sequence"/>
</dbReference>
<keyword evidence="3" id="KW-0479">Metal-binding</keyword>
<evidence type="ECO:0000256" key="7">
    <source>
        <dbReference type="ARBA" id="ARBA00023136"/>
    </source>
</evidence>
<dbReference type="PROSITE" id="PS50089">
    <property type="entry name" value="ZF_RING_2"/>
    <property type="match status" value="1"/>
</dbReference>
<evidence type="ECO:0000256" key="2">
    <source>
        <dbReference type="ARBA" id="ARBA00022692"/>
    </source>
</evidence>
<evidence type="ECO:0000256" key="3">
    <source>
        <dbReference type="ARBA" id="ARBA00022723"/>
    </source>
</evidence>
<keyword evidence="5" id="KW-0862">Zinc</keyword>
<proteinExistence type="predicted"/>
<dbReference type="Gene3D" id="3.30.40.10">
    <property type="entry name" value="Zinc/RING finger domain, C3HC4 (zinc finger)"/>
    <property type="match status" value="1"/>
</dbReference>
<keyword evidence="9" id="KW-1185">Reference proteome</keyword>
<gene>
    <name evidence="8" type="ORF">BC936DRAFT_145797</name>
</gene>
<evidence type="ECO:0000256" key="5">
    <source>
        <dbReference type="ARBA" id="ARBA00022833"/>
    </source>
</evidence>
<keyword evidence="7" id="KW-0472">Membrane</keyword>
<keyword evidence="6" id="KW-1133">Transmembrane helix</keyword>
<organism evidence="8 9">
    <name type="scientific">Jimgerdemannia flammicorona</name>
    <dbReference type="NCBI Taxonomy" id="994334"/>
    <lineage>
        <taxon>Eukaryota</taxon>
        <taxon>Fungi</taxon>
        <taxon>Fungi incertae sedis</taxon>
        <taxon>Mucoromycota</taxon>
        <taxon>Mucoromycotina</taxon>
        <taxon>Endogonomycetes</taxon>
        <taxon>Endogonales</taxon>
        <taxon>Endogonaceae</taxon>
        <taxon>Jimgerdemannia</taxon>
    </lineage>
</organism>
<keyword evidence="4" id="KW-0863">Zinc-finger</keyword>
<comment type="subcellular location">
    <subcellularLocation>
        <location evidence="1">Membrane</location>
    </subcellularLocation>
</comment>
<evidence type="ECO:0000313" key="8">
    <source>
        <dbReference type="EMBL" id="RUP47382.1"/>
    </source>
</evidence>
<dbReference type="GO" id="GO:0008270">
    <property type="term" value="F:zinc ion binding"/>
    <property type="evidence" value="ECO:0007669"/>
    <property type="project" value="UniProtKB-KW"/>
</dbReference>